<dbReference type="EMBL" id="MAEL01000002">
    <property type="protein sequence ID" value="KAF1306183.1"/>
    <property type="molecule type" value="Genomic_DNA"/>
</dbReference>
<keyword evidence="3 5" id="KW-0378">Hydrolase</keyword>
<feature type="domain" description="Tail specific protease" evidence="8">
    <location>
        <begin position="177"/>
        <end position="370"/>
    </location>
</feature>
<dbReference type="Pfam" id="PF17820">
    <property type="entry name" value="PDZ_6"/>
    <property type="match status" value="1"/>
</dbReference>
<dbReference type="Gene3D" id="1.10.101.10">
    <property type="entry name" value="PGBD-like superfamily/PGBD"/>
    <property type="match status" value="1"/>
</dbReference>
<evidence type="ECO:0000259" key="8">
    <source>
        <dbReference type="SMART" id="SM00245"/>
    </source>
</evidence>
<dbReference type="InterPro" id="IPR041489">
    <property type="entry name" value="PDZ_6"/>
</dbReference>
<dbReference type="SUPFAM" id="SSF47090">
    <property type="entry name" value="PGBD-like"/>
    <property type="match status" value="1"/>
</dbReference>
<dbReference type="CDD" id="cd07560">
    <property type="entry name" value="Peptidase_S41_CPP"/>
    <property type="match status" value="1"/>
</dbReference>
<keyword evidence="6" id="KW-1133">Transmembrane helix</keyword>
<dbReference type="InterPro" id="IPR001478">
    <property type="entry name" value="PDZ"/>
</dbReference>
<dbReference type="InterPro" id="IPR004447">
    <property type="entry name" value="Peptidase_S41A"/>
</dbReference>
<evidence type="ECO:0000256" key="2">
    <source>
        <dbReference type="ARBA" id="ARBA00022670"/>
    </source>
</evidence>
<evidence type="ECO:0000256" key="4">
    <source>
        <dbReference type="ARBA" id="ARBA00022825"/>
    </source>
</evidence>
<dbReference type="InterPro" id="IPR005151">
    <property type="entry name" value="Tail-specific_protease"/>
</dbReference>
<organism evidence="9 10">
    <name type="scientific">Candidatus Enterococcus willemsii</name>
    <dbReference type="NCBI Taxonomy" id="1857215"/>
    <lineage>
        <taxon>Bacteria</taxon>
        <taxon>Bacillati</taxon>
        <taxon>Bacillota</taxon>
        <taxon>Bacilli</taxon>
        <taxon>Lactobacillales</taxon>
        <taxon>Enterococcaceae</taxon>
        <taxon>Enterococcus</taxon>
    </lineage>
</organism>
<dbReference type="InterPro" id="IPR036366">
    <property type="entry name" value="PGBDSf"/>
</dbReference>
<dbReference type="Proteomes" id="UP000782705">
    <property type="component" value="Unassembled WGS sequence"/>
</dbReference>
<keyword evidence="10" id="KW-1185">Reference proteome</keyword>
<keyword evidence="4 5" id="KW-0720">Serine protease</keyword>
<dbReference type="InterPro" id="IPR036365">
    <property type="entry name" value="PGBD-like_sf"/>
</dbReference>
<keyword evidence="6" id="KW-0472">Membrane</keyword>
<dbReference type="Pfam" id="PF22694">
    <property type="entry name" value="CtpB_N-like"/>
    <property type="match status" value="1"/>
</dbReference>
<evidence type="ECO:0000259" key="7">
    <source>
        <dbReference type="SMART" id="SM00228"/>
    </source>
</evidence>
<dbReference type="SMART" id="SM00228">
    <property type="entry name" value="PDZ"/>
    <property type="match status" value="1"/>
</dbReference>
<dbReference type="SUPFAM" id="SSF52096">
    <property type="entry name" value="ClpP/crotonase"/>
    <property type="match status" value="1"/>
</dbReference>
<dbReference type="InterPro" id="IPR029045">
    <property type="entry name" value="ClpP/crotonase-like_dom_sf"/>
</dbReference>
<proteinExistence type="inferred from homology"/>
<evidence type="ECO:0000256" key="1">
    <source>
        <dbReference type="ARBA" id="ARBA00009179"/>
    </source>
</evidence>
<dbReference type="Gene3D" id="2.30.42.10">
    <property type="match status" value="1"/>
</dbReference>
<dbReference type="InterPro" id="IPR002477">
    <property type="entry name" value="Peptidoglycan-bd-like"/>
</dbReference>
<keyword evidence="2 5" id="KW-0645">Protease</keyword>
<dbReference type="NCBIfam" id="TIGR00225">
    <property type="entry name" value="prc"/>
    <property type="match status" value="1"/>
</dbReference>
<dbReference type="CDD" id="cd06782">
    <property type="entry name" value="cpPDZ_CPP-like"/>
    <property type="match status" value="1"/>
</dbReference>
<accession>A0ABQ6Z3G7</accession>
<name>A0ABQ6Z3G7_9ENTE</name>
<evidence type="ECO:0000256" key="6">
    <source>
        <dbReference type="SAM" id="Phobius"/>
    </source>
</evidence>
<dbReference type="Pfam" id="PF01471">
    <property type="entry name" value="PG_binding_1"/>
    <property type="match status" value="1"/>
</dbReference>
<gene>
    <name evidence="9" type="ORF">BAU17_10875</name>
</gene>
<dbReference type="Gene3D" id="3.30.750.44">
    <property type="match status" value="1"/>
</dbReference>
<sequence length="472" mass="51626">MNKQIPFHRYIISLICVAIISGGGVYMLMNQATMSSSEEASQDELAKVHALYHTIQENYYKKVDKNALIEGALAGMTDALDDPYTTYLGKEAATELNNSLSDSFEGIGATLSLVEGIPEVAQAPIKGSPAEKAGLKLHDKILKVDNQETNGKELTDVVQTIRGKKGTDVTLTIERNQEQFDVTITRGEIPIASLQTEIDKQTHIGKIQIASFNESTAKELKEAIQDLRKKGATSFVIDLRQNPGGYLNQVEMMASMFLEDGQTIVKFATDDKVLGESKASKELDGGFKVKEPVAVLVDGGSASASEIFAAALKESADIPIIGTSTFGKGTVQTVSDFGDQSEIKMTVQKWLTPNEEWVNEKGLEPTIKADFPKYAYFPPLPKDRTLKKGDESETISNLNTFLNALGYETIGNTFNDTTEEAIRDFQAKKNITVTGEVNSETAVLIEIDVATQLQENDQIYNKAVEVLTESKE</sequence>
<dbReference type="InterPro" id="IPR055210">
    <property type="entry name" value="CtpA/B_N"/>
</dbReference>
<dbReference type="Gene3D" id="3.90.226.10">
    <property type="entry name" value="2-enoyl-CoA Hydratase, Chain A, domain 1"/>
    <property type="match status" value="1"/>
</dbReference>
<evidence type="ECO:0000256" key="3">
    <source>
        <dbReference type="ARBA" id="ARBA00022801"/>
    </source>
</evidence>
<dbReference type="PANTHER" id="PTHR32060:SF30">
    <property type="entry name" value="CARBOXY-TERMINAL PROCESSING PROTEASE CTPA"/>
    <property type="match status" value="1"/>
</dbReference>
<evidence type="ECO:0000313" key="10">
    <source>
        <dbReference type="Proteomes" id="UP000782705"/>
    </source>
</evidence>
<evidence type="ECO:0000256" key="5">
    <source>
        <dbReference type="RuleBase" id="RU004404"/>
    </source>
</evidence>
<protein>
    <submittedName>
        <fullName evidence="9">Peptidase S41</fullName>
    </submittedName>
</protein>
<dbReference type="Pfam" id="PF03572">
    <property type="entry name" value="Peptidase_S41"/>
    <property type="match status" value="1"/>
</dbReference>
<dbReference type="PANTHER" id="PTHR32060">
    <property type="entry name" value="TAIL-SPECIFIC PROTEASE"/>
    <property type="match status" value="1"/>
</dbReference>
<evidence type="ECO:0000313" key="9">
    <source>
        <dbReference type="EMBL" id="KAF1306183.1"/>
    </source>
</evidence>
<reference evidence="9 10" key="1">
    <citation type="submission" date="2016-06" db="EMBL/GenBank/DDBJ databases">
        <title>Four novel species of enterococci isolated from chicken manure.</title>
        <authorList>
            <person name="Van Tyne D."/>
        </authorList>
    </citation>
    <scope>NUCLEOTIDE SEQUENCE [LARGE SCALE GENOMIC DNA]</scope>
    <source>
        <strain evidence="9 10">CU12B</strain>
    </source>
</reference>
<dbReference type="RefSeq" id="WP_161900797.1">
    <property type="nucleotide sequence ID" value="NZ_MAEL01000002.1"/>
</dbReference>
<comment type="caution">
    <text evidence="9">The sequence shown here is derived from an EMBL/GenBank/DDBJ whole genome shotgun (WGS) entry which is preliminary data.</text>
</comment>
<comment type="similarity">
    <text evidence="1 5">Belongs to the peptidase S41A family.</text>
</comment>
<feature type="transmembrane region" description="Helical" evidence="6">
    <location>
        <begin position="7"/>
        <end position="29"/>
    </location>
</feature>
<dbReference type="InterPro" id="IPR036034">
    <property type="entry name" value="PDZ_sf"/>
</dbReference>
<dbReference type="SMART" id="SM00245">
    <property type="entry name" value="TSPc"/>
    <property type="match status" value="1"/>
</dbReference>
<keyword evidence="6" id="KW-0812">Transmembrane</keyword>
<feature type="domain" description="PDZ" evidence="7">
    <location>
        <begin position="105"/>
        <end position="177"/>
    </location>
</feature>
<dbReference type="SUPFAM" id="SSF50156">
    <property type="entry name" value="PDZ domain-like"/>
    <property type="match status" value="1"/>
</dbReference>